<accession>A0AAV5SKP9</accession>
<dbReference type="Gene3D" id="2.30.30.750">
    <property type="match status" value="1"/>
</dbReference>
<evidence type="ECO:0000256" key="2">
    <source>
        <dbReference type="ARBA" id="ARBA00022801"/>
    </source>
</evidence>
<dbReference type="GO" id="GO:0005634">
    <property type="term" value="C:nucleus"/>
    <property type="evidence" value="ECO:0007669"/>
    <property type="project" value="TreeGrafter"/>
</dbReference>
<feature type="region of interest" description="Disordered" evidence="5">
    <location>
        <begin position="1238"/>
        <end position="1287"/>
    </location>
</feature>
<evidence type="ECO:0000259" key="9">
    <source>
        <dbReference type="Pfam" id="PF18332"/>
    </source>
</evidence>
<evidence type="ECO:0000259" key="10">
    <source>
        <dbReference type="Pfam" id="PF18334"/>
    </source>
</evidence>
<dbReference type="InterPro" id="IPR041385">
    <property type="entry name" value="SH3_12"/>
</dbReference>
<dbReference type="GO" id="GO:0016075">
    <property type="term" value="P:rRNA catabolic process"/>
    <property type="evidence" value="ECO:0007669"/>
    <property type="project" value="TreeGrafter"/>
</dbReference>
<feature type="domain" description="Exoribonuclease Xrn1 D2/D3" evidence="10">
    <location>
        <begin position="896"/>
        <end position="1095"/>
    </location>
</feature>
<reference evidence="11" key="1">
    <citation type="submission" date="2023-10" db="EMBL/GenBank/DDBJ databases">
        <title>Genome assembly of Pristionchus species.</title>
        <authorList>
            <person name="Yoshida K."/>
            <person name="Sommer R.J."/>
        </authorList>
    </citation>
    <scope>NUCLEOTIDE SEQUENCE</scope>
    <source>
        <strain evidence="11">RS0144</strain>
    </source>
</reference>
<feature type="domain" description="5'-3' exoribonuclease 1 SH3-like" evidence="8">
    <location>
        <begin position="1159"/>
        <end position="1221"/>
    </location>
</feature>
<evidence type="ECO:0000256" key="1">
    <source>
        <dbReference type="ARBA" id="ARBA00022722"/>
    </source>
</evidence>
<feature type="non-terminal residue" evidence="11">
    <location>
        <position position="1287"/>
    </location>
</feature>
<dbReference type="InterPro" id="IPR004859">
    <property type="entry name" value="Xrn1_N"/>
</dbReference>
<name>A0AAV5SKP9_9BILA</name>
<dbReference type="InterPro" id="IPR016494">
    <property type="entry name" value="5_3_exoribonuclease_1"/>
</dbReference>
<dbReference type="PIRSF" id="PIRSF006743">
    <property type="entry name" value="Exonuclease_Xnr1"/>
    <property type="match status" value="1"/>
</dbReference>
<evidence type="ECO:0000256" key="4">
    <source>
        <dbReference type="ARBA" id="ARBA00038299"/>
    </source>
</evidence>
<dbReference type="GO" id="GO:0000956">
    <property type="term" value="P:nuclear-transcribed mRNA catabolic process"/>
    <property type="evidence" value="ECO:0007669"/>
    <property type="project" value="InterPro"/>
</dbReference>
<evidence type="ECO:0000259" key="8">
    <source>
        <dbReference type="Pfam" id="PF18129"/>
    </source>
</evidence>
<dbReference type="Gene3D" id="3.40.50.12390">
    <property type="match status" value="1"/>
</dbReference>
<proteinExistence type="inferred from homology"/>
<dbReference type="InterPro" id="IPR041412">
    <property type="entry name" value="Xrn1_helical"/>
</dbReference>
<dbReference type="GO" id="GO:0003723">
    <property type="term" value="F:RNA binding"/>
    <property type="evidence" value="ECO:0007669"/>
    <property type="project" value="TreeGrafter"/>
</dbReference>
<feature type="compositionally biased region" description="Acidic residues" evidence="5">
    <location>
        <begin position="399"/>
        <end position="408"/>
    </location>
</feature>
<keyword evidence="1" id="KW-0540">Nuclease</keyword>
<organism evidence="11 12">
    <name type="scientific">Pristionchus entomophagus</name>
    <dbReference type="NCBI Taxonomy" id="358040"/>
    <lineage>
        <taxon>Eukaryota</taxon>
        <taxon>Metazoa</taxon>
        <taxon>Ecdysozoa</taxon>
        <taxon>Nematoda</taxon>
        <taxon>Chromadorea</taxon>
        <taxon>Rhabditida</taxon>
        <taxon>Rhabditina</taxon>
        <taxon>Diplogasteromorpha</taxon>
        <taxon>Diplogasteroidea</taxon>
        <taxon>Neodiplogasteridae</taxon>
        <taxon>Pristionchus</taxon>
    </lineage>
</organism>
<dbReference type="InterPro" id="IPR041106">
    <property type="entry name" value="XRN1_D2_D3"/>
</dbReference>
<dbReference type="FunFam" id="3.40.50.12390:FF:000002">
    <property type="entry name" value="5'-3' exoribonuclease 1"/>
    <property type="match status" value="1"/>
</dbReference>
<dbReference type="InterPro" id="IPR040992">
    <property type="entry name" value="XRN1_D1"/>
</dbReference>
<evidence type="ECO:0000256" key="3">
    <source>
        <dbReference type="ARBA" id="ARBA00022839"/>
    </source>
</evidence>
<dbReference type="Proteomes" id="UP001432027">
    <property type="component" value="Unassembled WGS sequence"/>
</dbReference>
<keyword evidence="12" id="KW-1185">Reference proteome</keyword>
<sequence>MGVPKFYRWLSERYPCLSEVITDAQIPEFDNLYLDMNGIIHNCSHPNDDDITFRISEEQIYQDIFKYIENLFNIIKPQKVFFMAVDGVAPRAKMNQQRARRFMSAKNAEALLEKAKKAGEEIPTEKRFDSNCITPGTQFMAELQRRLDEWVKHKVNTDGRWRDRRIYLSGHDCPGEGEHKIMDFIRAERAKEGYDPNTRHCMYGLDADLIMLGMCSHEPHFSLLREEVKFTRPPKPGGKKKAPPPRKTEADAICFHLLHLSILREYLSWEFIKVKDSISFDYDMERIIDDWVLMGFLIGNDFIPHLPNVHIHDDALPLLYKTYMDVLPTLDGYINENGYLNLKRFQEFLKAFSRNDRNSFLQVMEDEEYLATKMGTTGIDDDVEGTLVQFHDSDMSTASDEEEGDNSGEGEAAFQSSDEESVPVSSSRGGPSQGVLADGGIGGAADLLAQLQEDPVEDEFSEQLAALQFRDMDDSEFENNVDNCWTRSINNDFKRHKKRYYSDKLKMGNISKGQLREQAEGYVRAIQWNLHYYYHGCCSWNWYFRHHYAPYISDVLDFSLMEMGFEMSQPFLPFEQLLAVLPAASSECLPKPLRDLMCNPESTIADFYPTDFRTDLNGKKNDWEAVVLIPFIDEKRLLEAIHDKEIILAGEDRARNVHGPHLLFTTREKAVNGDWCSRETIDKNTFRIPLENVVHGLLPNVKLDVFFPGFPTMKHLPHSGDLREAHVKVFNMASRKPSMVLTILDRPDLNREVEAISSDLLGEEVCVDWPVLKVGLVEEIWTEMMRFKRCYNEETREAVKGKVISEKLDEDEKSEFAKWRRDVKDRLMERYAIEPGSVKVMARVRRLLGTSMVVEGDKVVPRRQWTPADIAIPVPLQLVCIGVLVNESISRVPLSIKEAFPVDTKVFVMDPVWNGYGYPALVKEIINEKSIEDCRITVQYALPAQEMDLRAIRSEPYKFSLQWCDGYVTMRQTALDKGLIARLTGTVFLMDCTQEELTKDGSFRPQKLNIGLNLKLSKRNEETPDYAKRTKEGYWIYSILTVRALSEYKTRFPEIFKYLEKNNSMDDNYYSGDIWPKEEKRKERMAELRDWLEGLPSFSEQKQTGGEEYADRMAVAHLESILAGMNKNCVFRKSMVRPALIYRPSLTASSKRVRPDPDANFALFDRVTFAQDNQNVPFGLTGTVIGIHGSDHVDVLFDKEFPTGIKMRSSLSSCARVLVSSLVNTTFAKERKTTGFMRPIDAKKKDASSSLPPPAKNAWEDRSKKGMEEKRGKEKSDWRERKESGSK</sequence>
<dbReference type="InterPro" id="IPR047008">
    <property type="entry name" value="XRN1_SH3_sf"/>
</dbReference>
<dbReference type="EMBL" id="BTSX01000002">
    <property type="protein sequence ID" value="GMS83510.1"/>
    <property type="molecule type" value="Genomic_DNA"/>
</dbReference>
<feature type="region of interest" description="Disordered" evidence="5">
    <location>
        <begin position="395"/>
        <end position="436"/>
    </location>
</feature>
<feature type="compositionally biased region" description="Basic and acidic residues" evidence="5">
    <location>
        <begin position="1258"/>
        <end position="1287"/>
    </location>
</feature>
<keyword evidence="2" id="KW-0378">Hydrolase</keyword>
<dbReference type="Pfam" id="PF18129">
    <property type="entry name" value="SH3_12"/>
    <property type="match status" value="1"/>
</dbReference>
<dbReference type="InterPro" id="IPR027073">
    <property type="entry name" value="5_3_exoribonuclease"/>
</dbReference>
<dbReference type="Pfam" id="PF03159">
    <property type="entry name" value="XRN_N"/>
    <property type="match status" value="1"/>
</dbReference>
<feature type="domain" description="Xrn1 helical" evidence="7">
    <location>
        <begin position="282"/>
        <end position="685"/>
    </location>
</feature>
<gene>
    <name evidence="11" type="ORF">PENTCL1PPCAC_5685</name>
</gene>
<dbReference type="Gene3D" id="2.170.260.40">
    <property type="match status" value="1"/>
</dbReference>
<evidence type="ECO:0000313" key="11">
    <source>
        <dbReference type="EMBL" id="GMS83510.1"/>
    </source>
</evidence>
<comment type="similarity">
    <text evidence="4">Belongs to the 5'-3' exonuclease family.</text>
</comment>
<feature type="domain" description="5'-3' exoribonuclease 1 D1" evidence="9">
    <location>
        <begin position="696"/>
        <end position="859"/>
    </location>
</feature>
<comment type="caution">
    <text evidence="11">The sequence shown here is derived from an EMBL/GenBank/DDBJ whole genome shotgun (WGS) entry which is preliminary data.</text>
</comment>
<evidence type="ECO:0000259" key="6">
    <source>
        <dbReference type="Pfam" id="PF03159"/>
    </source>
</evidence>
<dbReference type="Pfam" id="PF18332">
    <property type="entry name" value="XRN1_D1"/>
    <property type="match status" value="1"/>
</dbReference>
<feature type="domain" description="Xrn1 N-terminal" evidence="6">
    <location>
        <begin position="1"/>
        <end position="227"/>
    </location>
</feature>
<protein>
    <submittedName>
        <fullName evidence="11">Uncharacterized protein</fullName>
    </submittedName>
</protein>
<evidence type="ECO:0000259" key="7">
    <source>
        <dbReference type="Pfam" id="PF17846"/>
    </source>
</evidence>
<dbReference type="Pfam" id="PF18334">
    <property type="entry name" value="XRN1_D2_D3"/>
    <property type="match status" value="1"/>
</dbReference>
<dbReference type="Pfam" id="PF17846">
    <property type="entry name" value="XRN_M"/>
    <property type="match status" value="1"/>
</dbReference>
<dbReference type="PANTHER" id="PTHR12341">
    <property type="entry name" value="5'-&gt;3' EXORIBONUCLEASE"/>
    <property type="match status" value="1"/>
</dbReference>
<dbReference type="GO" id="GO:0004534">
    <property type="term" value="F:5'-3' RNA exonuclease activity"/>
    <property type="evidence" value="ECO:0007669"/>
    <property type="project" value="TreeGrafter"/>
</dbReference>
<dbReference type="Gene3D" id="1.25.40.1050">
    <property type="match status" value="1"/>
</dbReference>
<keyword evidence="3" id="KW-0269">Exonuclease</keyword>
<evidence type="ECO:0000256" key="5">
    <source>
        <dbReference type="SAM" id="MobiDB-lite"/>
    </source>
</evidence>
<dbReference type="InterPro" id="IPR047007">
    <property type="entry name" value="XRN1_D1_sf"/>
</dbReference>
<evidence type="ECO:0000313" key="12">
    <source>
        <dbReference type="Proteomes" id="UP001432027"/>
    </source>
</evidence>
<dbReference type="CDD" id="cd18673">
    <property type="entry name" value="PIN_XRN1-2-like"/>
    <property type="match status" value="1"/>
</dbReference>
<dbReference type="PANTHER" id="PTHR12341:SF7">
    <property type="entry name" value="5'-3' EXORIBONUCLEASE 1"/>
    <property type="match status" value="1"/>
</dbReference>